<protein>
    <recommendedName>
        <fullName evidence="9">C2H2-type domain-containing protein</fullName>
    </recommendedName>
</protein>
<evidence type="ECO:0000313" key="11">
    <source>
        <dbReference type="Proteomes" id="UP001148838"/>
    </source>
</evidence>
<evidence type="ECO:0000259" key="9">
    <source>
        <dbReference type="PROSITE" id="PS50157"/>
    </source>
</evidence>
<feature type="domain" description="C2H2-type" evidence="9">
    <location>
        <begin position="228"/>
        <end position="255"/>
    </location>
</feature>
<evidence type="ECO:0000256" key="2">
    <source>
        <dbReference type="ARBA" id="ARBA00022723"/>
    </source>
</evidence>
<keyword evidence="5" id="KW-0862">Zinc</keyword>
<dbReference type="Pfam" id="PF00096">
    <property type="entry name" value="zf-C2H2"/>
    <property type="match status" value="2"/>
</dbReference>
<dbReference type="Gene3D" id="3.30.160.60">
    <property type="entry name" value="Classic Zinc Finger"/>
    <property type="match status" value="2"/>
</dbReference>
<reference evidence="10 11" key="1">
    <citation type="journal article" date="2022" name="Allergy">
        <title>Genome assembly and annotation of Periplaneta americana reveal a comprehensive cockroach allergen profile.</title>
        <authorList>
            <person name="Wang L."/>
            <person name="Xiong Q."/>
            <person name="Saelim N."/>
            <person name="Wang L."/>
            <person name="Nong W."/>
            <person name="Wan A.T."/>
            <person name="Shi M."/>
            <person name="Liu X."/>
            <person name="Cao Q."/>
            <person name="Hui J.H.L."/>
            <person name="Sookrung N."/>
            <person name="Leung T.F."/>
            <person name="Tungtrongchitr A."/>
            <person name="Tsui S.K.W."/>
        </authorList>
    </citation>
    <scope>NUCLEOTIDE SEQUENCE [LARGE SCALE GENOMIC DNA]</scope>
    <source>
        <strain evidence="10">PWHHKU_190912</strain>
    </source>
</reference>
<name>A0ABQ8S0I5_PERAM</name>
<dbReference type="PROSITE" id="PS50157">
    <property type="entry name" value="ZINC_FINGER_C2H2_2"/>
    <property type="match status" value="4"/>
</dbReference>
<feature type="domain" description="C2H2-type" evidence="9">
    <location>
        <begin position="136"/>
        <end position="170"/>
    </location>
</feature>
<dbReference type="InterPro" id="IPR050589">
    <property type="entry name" value="Ikaros_C2H2-ZF"/>
</dbReference>
<dbReference type="SMART" id="SM00355">
    <property type="entry name" value="ZnF_C2H2"/>
    <property type="match status" value="4"/>
</dbReference>
<keyword evidence="3" id="KW-0677">Repeat</keyword>
<dbReference type="InterPro" id="IPR036236">
    <property type="entry name" value="Znf_C2H2_sf"/>
</dbReference>
<accession>A0ABQ8S0I5</accession>
<dbReference type="SUPFAM" id="SSF57667">
    <property type="entry name" value="beta-beta-alpha zinc fingers"/>
    <property type="match status" value="2"/>
</dbReference>
<gene>
    <name evidence="10" type="ORF">ANN_25161</name>
</gene>
<dbReference type="PROSITE" id="PS00028">
    <property type="entry name" value="ZINC_FINGER_C2H2_1"/>
    <property type="match status" value="1"/>
</dbReference>
<dbReference type="EMBL" id="JAJSOF020000038">
    <property type="protein sequence ID" value="KAJ4427513.1"/>
    <property type="molecule type" value="Genomic_DNA"/>
</dbReference>
<keyword evidence="4 8" id="KW-0863">Zinc-finger</keyword>
<keyword evidence="2" id="KW-0479">Metal-binding</keyword>
<evidence type="ECO:0000256" key="8">
    <source>
        <dbReference type="PROSITE-ProRule" id="PRU00042"/>
    </source>
</evidence>
<dbReference type="Proteomes" id="UP001148838">
    <property type="component" value="Unassembled WGS sequence"/>
</dbReference>
<sequence length="284" mass="32908">MNIRSLYRRPPEAADSLDWPLWNLVKQHWMASVMASEADLLGEEFRLGPKGGLGRICRSRNADSNTVTTSYNTARRDASWSNSSSNAHQSQSLLGSEAITQEDNSLFVCPRCCKVYQLYHSLRRHMRVECGQEPRHACPNCGRRFKHRFNLTVHIRNWAYLRYDHIDGDEQWINALSWIPEGSDMDQSQPPTESVSLSNRQLVGLDLLPNKAVQVLQAGRLITEDTPFVCERCHKRYAWKDSLRRHQRVECGLEPQHSCPDCGRMFKHKHQMVSHRRIHDHQPN</sequence>
<evidence type="ECO:0000256" key="7">
    <source>
        <dbReference type="ARBA" id="ARBA00023242"/>
    </source>
</evidence>
<evidence type="ECO:0000256" key="4">
    <source>
        <dbReference type="ARBA" id="ARBA00022771"/>
    </source>
</evidence>
<dbReference type="InterPro" id="IPR013087">
    <property type="entry name" value="Znf_C2H2_type"/>
</dbReference>
<comment type="subcellular location">
    <subcellularLocation>
        <location evidence="1">Nucleus</location>
    </subcellularLocation>
</comment>
<proteinExistence type="predicted"/>
<organism evidence="10 11">
    <name type="scientific">Periplaneta americana</name>
    <name type="common">American cockroach</name>
    <name type="synonym">Blatta americana</name>
    <dbReference type="NCBI Taxonomy" id="6978"/>
    <lineage>
        <taxon>Eukaryota</taxon>
        <taxon>Metazoa</taxon>
        <taxon>Ecdysozoa</taxon>
        <taxon>Arthropoda</taxon>
        <taxon>Hexapoda</taxon>
        <taxon>Insecta</taxon>
        <taxon>Pterygota</taxon>
        <taxon>Neoptera</taxon>
        <taxon>Polyneoptera</taxon>
        <taxon>Dictyoptera</taxon>
        <taxon>Blattodea</taxon>
        <taxon>Blattoidea</taxon>
        <taxon>Blattidae</taxon>
        <taxon>Blattinae</taxon>
        <taxon>Periplaneta</taxon>
    </lineage>
</organism>
<dbReference type="PANTHER" id="PTHR24404:SF114">
    <property type="entry name" value="KLUMPFUSS, ISOFORM B-RELATED"/>
    <property type="match status" value="1"/>
</dbReference>
<dbReference type="PANTHER" id="PTHR24404">
    <property type="entry name" value="ZINC FINGER PROTEIN"/>
    <property type="match status" value="1"/>
</dbReference>
<feature type="domain" description="C2H2-type" evidence="9">
    <location>
        <begin position="107"/>
        <end position="134"/>
    </location>
</feature>
<evidence type="ECO:0000256" key="6">
    <source>
        <dbReference type="ARBA" id="ARBA00023125"/>
    </source>
</evidence>
<feature type="domain" description="C2H2-type" evidence="9">
    <location>
        <begin position="257"/>
        <end position="284"/>
    </location>
</feature>
<evidence type="ECO:0000256" key="5">
    <source>
        <dbReference type="ARBA" id="ARBA00022833"/>
    </source>
</evidence>
<keyword evidence="11" id="KW-1185">Reference proteome</keyword>
<comment type="caution">
    <text evidence="10">The sequence shown here is derived from an EMBL/GenBank/DDBJ whole genome shotgun (WGS) entry which is preliminary data.</text>
</comment>
<evidence type="ECO:0000256" key="1">
    <source>
        <dbReference type="ARBA" id="ARBA00004123"/>
    </source>
</evidence>
<keyword evidence="6" id="KW-0238">DNA-binding</keyword>
<evidence type="ECO:0000313" key="10">
    <source>
        <dbReference type="EMBL" id="KAJ4427513.1"/>
    </source>
</evidence>
<keyword evidence="7" id="KW-0539">Nucleus</keyword>
<evidence type="ECO:0000256" key="3">
    <source>
        <dbReference type="ARBA" id="ARBA00022737"/>
    </source>
</evidence>